<evidence type="ECO:0000256" key="4">
    <source>
        <dbReference type="ARBA" id="ARBA00022692"/>
    </source>
</evidence>
<reference evidence="10" key="2">
    <citation type="submission" date="2025-09" db="UniProtKB">
        <authorList>
            <consortium name="Ensembl"/>
        </authorList>
    </citation>
    <scope>IDENTIFICATION</scope>
</reference>
<dbReference type="GeneTree" id="ENSGT00390000002629"/>
<evidence type="ECO:0000256" key="3">
    <source>
        <dbReference type="ARBA" id="ARBA00018172"/>
    </source>
</evidence>
<dbReference type="Proteomes" id="UP001108240">
    <property type="component" value="Unplaced"/>
</dbReference>
<dbReference type="Pfam" id="PF15884">
    <property type="entry name" value="QIL1"/>
    <property type="match status" value="1"/>
</dbReference>
<comment type="similarity">
    <text evidence="2 9">Belongs to the MICOS complex subunit Mic13 family.</text>
</comment>
<dbReference type="GO" id="GO:0044284">
    <property type="term" value="C:mitochondrial crista junction"/>
    <property type="evidence" value="ECO:0007669"/>
    <property type="project" value="TreeGrafter"/>
</dbReference>
<dbReference type="PANTHER" id="PTHR31816:SF3">
    <property type="entry name" value="MICOS COMPLEX SUBUNIT MIC13"/>
    <property type="match status" value="1"/>
</dbReference>
<dbReference type="GO" id="GO:0042407">
    <property type="term" value="P:cristae formation"/>
    <property type="evidence" value="ECO:0007669"/>
    <property type="project" value="TreeGrafter"/>
</dbReference>
<keyword evidence="6" id="KW-1133">Transmembrane helix</keyword>
<evidence type="ECO:0000256" key="2">
    <source>
        <dbReference type="ARBA" id="ARBA00006771"/>
    </source>
</evidence>
<evidence type="ECO:0000313" key="10">
    <source>
        <dbReference type="Ensembl" id="ENSCCRP00000022686.2"/>
    </source>
</evidence>
<evidence type="ECO:0000256" key="7">
    <source>
        <dbReference type="ARBA" id="ARBA00023128"/>
    </source>
</evidence>
<evidence type="ECO:0000313" key="11">
    <source>
        <dbReference type="Proteomes" id="UP001108240"/>
    </source>
</evidence>
<protein>
    <recommendedName>
        <fullName evidence="3 9">MICOS complex subunit MIC13</fullName>
    </recommendedName>
</protein>
<comment type="function">
    <text evidence="9">Component of the MICOS complex, a large protein complex of the mitochondrial inner membrane that plays crucial roles in the maintenance of crista junctions, inner membrane architecture, and formation of contact sites to the outer membrane.</text>
</comment>
<evidence type="ECO:0000256" key="6">
    <source>
        <dbReference type="ARBA" id="ARBA00022989"/>
    </source>
</evidence>
<comment type="subcellular location">
    <subcellularLocation>
        <location evidence="1 9">Mitochondrion inner membrane</location>
        <topology evidence="1 9">Single-pass membrane protein</topology>
    </subcellularLocation>
</comment>
<keyword evidence="11" id="KW-1185">Reference proteome</keyword>
<reference evidence="10" key="1">
    <citation type="submission" date="2025-08" db="UniProtKB">
        <authorList>
            <consortium name="Ensembl"/>
        </authorList>
    </citation>
    <scope>IDENTIFICATION</scope>
</reference>
<name>A0A8C1H463_CYPCA</name>
<proteinExistence type="inferred from homology"/>
<keyword evidence="4" id="KW-0812">Transmembrane</keyword>
<dbReference type="GO" id="GO:0061617">
    <property type="term" value="C:MICOS complex"/>
    <property type="evidence" value="ECO:0007669"/>
    <property type="project" value="UniProtKB-UniRule"/>
</dbReference>
<sequence>MLHVVALRTMAARILPVVKFATKVTIAGGALYVAYDAGLLGDGKEGSVALGRAKAAVPPAVEEWMKYFSVELPAVPNIEFSPLDAWNSAMCSSQDPLSRNEESTADMLLVQLNRNHVRSGVGFPSIHYTHIHMS</sequence>
<dbReference type="AlphaFoldDB" id="A0A8C1H463"/>
<organism evidence="10 11">
    <name type="scientific">Cyprinus carpio carpio</name>
    <dbReference type="NCBI Taxonomy" id="630221"/>
    <lineage>
        <taxon>Eukaryota</taxon>
        <taxon>Metazoa</taxon>
        <taxon>Chordata</taxon>
        <taxon>Craniata</taxon>
        <taxon>Vertebrata</taxon>
        <taxon>Euteleostomi</taxon>
        <taxon>Actinopterygii</taxon>
        <taxon>Neopterygii</taxon>
        <taxon>Teleostei</taxon>
        <taxon>Ostariophysi</taxon>
        <taxon>Cypriniformes</taxon>
        <taxon>Cyprinidae</taxon>
        <taxon>Cyprininae</taxon>
        <taxon>Cyprinus</taxon>
    </lineage>
</organism>
<evidence type="ECO:0000256" key="9">
    <source>
        <dbReference type="RuleBase" id="RU363009"/>
    </source>
</evidence>
<keyword evidence="5 9" id="KW-0999">Mitochondrion inner membrane</keyword>
<evidence type="ECO:0000256" key="5">
    <source>
        <dbReference type="ARBA" id="ARBA00022792"/>
    </source>
</evidence>
<comment type="subunit">
    <text evidence="9">Component of the mitochondrial contact site and cristae organizing system (MICOS) complex.</text>
</comment>
<dbReference type="Ensembl" id="ENSCCRT00000024621.2">
    <property type="protein sequence ID" value="ENSCCRP00000022686.2"/>
    <property type="gene ID" value="ENSCCRG00000012405.2"/>
</dbReference>
<keyword evidence="7 9" id="KW-0496">Mitochondrion</keyword>
<accession>A0A8C1H463</accession>
<evidence type="ECO:0000256" key="1">
    <source>
        <dbReference type="ARBA" id="ARBA00004434"/>
    </source>
</evidence>
<dbReference type="PANTHER" id="PTHR31816">
    <property type="entry name" value="MICOS COMPLEX SUBUNIT MIC13"/>
    <property type="match status" value="1"/>
</dbReference>
<keyword evidence="8" id="KW-0472">Membrane</keyword>
<evidence type="ECO:0000256" key="8">
    <source>
        <dbReference type="ARBA" id="ARBA00023136"/>
    </source>
</evidence>
<dbReference type="InterPro" id="IPR026769">
    <property type="entry name" value="Mic13"/>
</dbReference>